<gene>
    <name evidence="1" type="ORF">E4A48_10335</name>
</gene>
<evidence type="ECO:0000313" key="1">
    <source>
        <dbReference type="EMBL" id="QDI04035.1"/>
    </source>
</evidence>
<proteinExistence type="predicted"/>
<dbReference type="AlphaFoldDB" id="A0A514EDH6"/>
<dbReference type="RefSeq" id="WP_142742371.1">
    <property type="nucleotide sequence ID" value="NZ_CP038228.1"/>
</dbReference>
<organism evidence="1 2">
    <name type="scientific">Xanthomonas cerealis pv. cerealis</name>
    <dbReference type="NCBI Taxonomy" id="152263"/>
    <lineage>
        <taxon>Bacteria</taxon>
        <taxon>Pseudomonadati</taxon>
        <taxon>Pseudomonadota</taxon>
        <taxon>Gammaproteobacteria</taxon>
        <taxon>Lysobacterales</taxon>
        <taxon>Lysobacteraceae</taxon>
        <taxon>Xanthomonas</taxon>
        <taxon>Xanthomonas translucens group</taxon>
        <taxon>Xanthomonas cerealis</taxon>
    </lineage>
</organism>
<dbReference type="Proteomes" id="UP000319349">
    <property type="component" value="Chromosome"/>
</dbReference>
<protein>
    <submittedName>
        <fullName evidence="1">Uncharacterized protein</fullName>
    </submittedName>
</protein>
<sequence>MHERHAISCDATSRSNALRAKTWNVAIVLGTTTESVTHRKHGDVTNADQASMRGAAVFKGFSVNDSVKTTLSTTYTKMRGYVVDAVTPAHLALAHWTQNSLWGALHAAWQHDRTTASMPTQQCSGGACLRQCDGIAQHTPGPRRPSRAAVYCSVLHTL</sequence>
<reference evidence="1 2" key="1">
    <citation type="submission" date="2019-03" db="EMBL/GenBank/DDBJ databases">
        <title>Tal1 in Xanthomonas translucens pv. cerealis Contributes to Virulence in Bacterial Leaf Streak of Wheat.</title>
        <authorList>
            <person name="Shah S.M.A."/>
            <person name="Haq F."/>
            <person name="Ma W."/>
            <person name="Xu X."/>
            <person name="Wang S."/>
            <person name="Xu Z."/>
            <person name="Zou L."/>
            <person name="Zhu B."/>
            <person name="Chen G."/>
        </authorList>
    </citation>
    <scope>NUCLEOTIDE SEQUENCE [LARGE SCALE GENOMIC DNA]</scope>
    <source>
        <strain evidence="1 2">01</strain>
    </source>
</reference>
<evidence type="ECO:0000313" key="2">
    <source>
        <dbReference type="Proteomes" id="UP000319349"/>
    </source>
</evidence>
<name>A0A514EDH6_9XANT</name>
<accession>A0A514EDH6</accession>
<dbReference type="EMBL" id="CP038228">
    <property type="protein sequence ID" value="QDI04035.1"/>
    <property type="molecule type" value="Genomic_DNA"/>
</dbReference>
<keyword evidence="2" id="KW-1185">Reference proteome</keyword>